<dbReference type="EMBL" id="NPCC01000028">
    <property type="protein sequence ID" value="PAE87820.1"/>
    <property type="molecule type" value="Genomic_DNA"/>
</dbReference>
<comment type="caution">
    <text evidence="2">The sequence shown here is derived from an EMBL/GenBank/DDBJ whole genome shotgun (WGS) entry which is preliminary data.</text>
</comment>
<accession>A0A268S5Q7</accession>
<organism evidence="2 3">
    <name type="scientific">Shouchella clausii</name>
    <name type="common">Alkalihalobacillus clausii</name>
    <dbReference type="NCBI Taxonomy" id="79880"/>
    <lineage>
        <taxon>Bacteria</taxon>
        <taxon>Bacillati</taxon>
        <taxon>Bacillota</taxon>
        <taxon>Bacilli</taxon>
        <taxon>Bacillales</taxon>
        <taxon>Bacillaceae</taxon>
        <taxon>Shouchella</taxon>
    </lineage>
</organism>
<gene>
    <name evidence="2" type="ORF">CHH61_04230</name>
    <name evidence="1" type="ORF">CHH72_16445</name>
</gene>
<evidence type="ECO:0000313" key="3">
    <source>
        <dbReference type="Proteomes" id="UP000216133"/>
    </source>
</evidence>
<name>A0A268S5Q7_SHOCL</name>
<dbReference type="Proteomes" id="UP000216133">
    <property type="component" value="Unassembled WGS sequence"/>
</dbReference>
<evidence type="ECO:0000313" key="2">
    <source>
        <dbReference type="EMBL" id="PAF27266.1"/>
    </source>
</evidence>
<reference evidence="3 4" key="1">
    <citation type="submission" date="2017-07" db="EMBL/GenBank/DDBJ databases">
        <title>Isolation and whole genome analysis of endospore-forming bacteria from heroin.</title>
        <authorList>
            <person name="Kalinowski J."/>
            <person name="Ahrens B."/>
            <person name="Al-Dilaimi A."/>
            <person name="Winkler A."/>
            <person name="Wibberg D."/>
            <person name="Schleenbecker U."/>
            <person name="Ruckert C."/>
            <person name="Wolfel R."/>
            <person name="Grass G."/>
        </authorList>
    </citation>
    <scope>NUCLEOTIDE SEQUENCE [LARGE SCALE GENOMIC DNA]</scope>
    <source>
        <strain evidence="2 3">7523-2</strain>
        <strain evidence="1 4">7539</strain>
    </source>
</reference>
<dbReference type="RefSeq" id="WP_142301338.1">
    <property type="nucleotide sequence ID" value="NZ_NPBS01000019.1"/>
</dbReference>
<dbReference type="AlphaFoldDB" id="A0A268S5Q7"/>
<proteinExistence type="predicted"/>
<evidence type="ECO:0000313" key="1">
    <source>
        <dbReference type="EMBL" id="PAE87820.1"/>
    </source>
</evidence>
<evidence type="ECO:0000313" key="4">
    <source>
        <dbReference type="Proteomes" id="UP000216207"/>
    </source>
</evidence>
<sequence length="177" mass="20349">MSTCTYQMCIKGITEHIKTFIDHINDRENVYECEVLHDRETQDNESKFYLSGSCDHSVKKSLLSEQSISDIAEKLNIEIYSQTLNEDPHRLEDHPVKGLKTDGYDEHYIINKGAMIASKTSKVTVYFTEKYENTGVPLDEFNEIANANLTQGEYEAGEFVKRGGYTNWYKDIPPYAI</sequence>
<dbReference type="Proteomes" id="UP000216207">
    <property type="component" value="Unassembled WGS sequence"/>
</dbReference>
<protein>
    <submittedName>
        <fullName evidence="2">Uncharacterized protein</fullName>
    </submittedName>
</protein>
<dbReference type="EMBL" id="NPBS01000019">
    <property type="protein sequence ID" value="PAF27266.1"/>
    <property type="molecule type" value="Genomic_DNA"/>
</dbReference>